<accession>A0A813QRQ3</accession>
<dbReference type="EMBL" id="CAJNOL010000034">
    <property type="protein sequence ID" value="CAF0771061.1"/>
    <property type="molecule type" value="Genomic_DNA"/>
</dbReference>
<dbReference type="PANTHER" id="PTHR12277">
    <property type="entry name" value="ALPHA/BETA HYDROLASE DOMAIN-CONTAINING PROTEIN"/>
    <property type="match status" value="1"/>
</dbReference>
<feature type="domain" description="AB hydrolase-1" evidence="2">
    <location>
        <begin position="262"/>
        <end position="383"/>
    </location>
</feature>
<feature type="domain" description="Phosphatidylserine Lipase ABHD16 N-terminal" evidence="3">
    <location>
        <begin position="8"/>
        <end position="142"/>
    </location>
</feature>
<dbReference type="Pfam" id="PF22990">
    <property type="entry name" value="ABHD16_N"/>
    <property type="match status" value="1"/>
</dbReference>
<name>A0A813QRQ3_9BILA</name>
<dbReference type="GO" id="GO:0052651">
    <property type="term" value="P:monoacylglycerol catabolic process"/>
    <property type="evidence" value="ECO:0007669"/>
    <property type="project" value="TreeGrafter"/>
</dbReference>
<dbReference type="PANTHER" id="PTHR12277:SF72">
    <property type="entry name" value="BAT5L PROTEIN"/>
    <property type="match status" value="1"/>
</dbReference>
<evidence type="ECO:0000313" key="6">
    <source>
        <dbReference type="Proteomes" id="UP000663870"/>
    </source>
</evidence>
<dbReference type="GO" id="GO:0012505">
    <property type="term" value="C:endomembrane system"/>
    <property type="evidence" value="ECO:0007669"/>
    <property type="project" value="TreeGrafter"/>
</dbReference>
<gene>
    <name evidence="5" type="ORF">JXQ802_LOCUS2711</name>
    <name evidence="4" type="ORF">PYM288_LOCUS1569</name>
</gene>
<protein>
    <recommendedName>
        <fullName evidence="7">AB hydrolase-1 domain-containing protein</fullName>
    </recommendedName>
</protein>
<dbReference type="SUPFAM" id="SSF53474">
    <property type="entry name" value="alpha/beta-Hydrolases"/>
    <property type="match status" value="1"/>
</dbReference>
<feature type="transmembrane region" description="Helical" evidence="1">
    <location>
        <begin position="48"/>
        <end position="72"/>
    </location>
</feature>
<keyword evidence="1" id="KW-0812">Transmembrane</keyword>
<feature type="transmembrane region" description="Helical" evidence="1">
    <location>
        <begin position="84"/>
        <end position="102"/>
    </location>
</feature>
<dbReference type="InterPro" id="IPR029058">
    <property type="entry name" value="AB_hydrolase_fold"/>
</dbReference>
<dbReference type="GO" id="GO:0004620">
    <property type="term" value="F:phospholipase activity"/>
    <property type="evidence" value="ECO:0007669"/>
    <property type="project" value="TreeGrafter"/>
</dbReference>
<dbReference type="GO" id="GO:0006660">
    <property type="term" value="P:phosphatidylserine catabolic process"/>
    <property type="evidence" value="ECO:0007669"/>
    <property type="project" value="TreeGrafter"/>
</dbReference>
<dbReference type="GO" id="GO:0047372">
    <property type="term" value="F:monoacylglycerol lipase activity"/>
    <property type="evidence" value="ECO:0007669"/>
    <property type="project" value="TreeGrafter"/>
</dbReference>
<dbReference type="InterPro" id="IPR054518">
    <property type="entry name" value="ABHD16_N"/>
</dbReference>
<dbReference type="Gene3D" id="3.40.50.1820">
    <property type="entry name" value="alpha/beta hydrolase"/>
    <property type="match status" value="1"/>
</dbReference>
<dbReference type="InterPro" id="IPR000073">
    <property type="entry name" value="AB_hydrolase_1"/>
</dbReference>
<evidence type="ECO:0000259" key="3">
    <source>
        <dbReference type="Pfam" id="PF22990"/>
    </source>
</evidence>
<reference evidence="5" key="1">
    <citation type="submission" date="2021-02" db="EMBL/GenBank/DDBJ databases">
        <authorList>
            <person name="Nowell W R."/>
        </authorList>
    </citation>
    <scope>NUCLEOTIDE SEQUENCE</scope>
</reference>
<evidence type="ECO:0000313" key="5">
    <source>
        <dbReference type="EMBL" id="CAF0771061.1"/>
    </source>
</evidence>
<dbReference type="Proteomes" id="UP000663854">
    <property type="component" value="Unassembled WGS sequence"/>
</dbReference>
<evidence type="ECO:0000256" key="1">
    <source>
        <dbReference type="SAM" id="Phobius"/>
    </source>
</evidence>
<keyword evidence="1" id="KW-0472">Membrane</keyword>
<dbReference type="Pfam" id="PF00561">
    <property type="entry name" value="Abhydrolase_1"/>
    <property type="match status" value="1"/>
</dbReference>
<dbReference type="Proteomes" id="UP000663870">
    <property type="component" value="Unassembled WGS sequence"/>
</dbReference>
<evidence type="ECO:0000313" key="4">
    <source>
        <dbReference type="EMBL" id="CAF0741284.1"/>
    </source>
</evidence>
<dbReference type="AlphaFoldDB" id="A0A813QRQ3"/>
<evidence type="ECO:0008006" key="7">
    <source>
        <dbReference type="Google" id="ProtNLM"/>
    </source>
</evidence>
<evidence type="ECO:0000259" key="2">
    <source>
        <dbReference type="Pfam" id="PF00561"/>
    </source>
</evidence>
<keyword evidence="6" id="KW-1185">Reference proteome</keyword>
<dbReference type="EMBL" id="CAJNOH010000008">
    <property type="protein sequence ID" value="CAF0741284.1"/>
    <property type="molecule type" value="Genomic_DNA"/>
</dbReference>
<organism evidence="5 6">
    <name type="scientific">Rotaria sordida</name>
    <dbReference type="NCBI Taxonomy" id="392033"/>
    <lineage>
        <taxon>Eukaryota</taxon>
        <taxon>Metazoa</taxon>
        <taxon>Spiralia</taxon>
        <taxon>Gnathifera</taxon>
        <taxon>Rotifera</taxon>
        <taxon>Eurotatoria</taxon>
        <taxon>Bdelloidea</taxon>
        <taxon>Philodinida</taxon>
        <taxon>Philodinidae</taxon>
        <taxon>Rotaria</taxon>
    </lineage>
</organism>
<keyword evidence="1" id="KW-1133">Transmembrane helix</keyword>
<comment type="caution">
    <text evidence="5">The sequence shown here is derived from an EMBL/GenBank/DDBJ whole genome shotgun (WGS) entry which is preliminary data.</text>
</comment>
<proteinExistence type="predicted"/>
<sequence length="539" mass="63045">MLKNQFVLFWECVFGPKLYQTYPLVPPSPTRQPTHLYIKNTTETLSDIVFLVLKILLGIFQTICPLCILYFYYKGSLTYENGILLLRLSSCMIIIPIYFMLLRGISRFINPTYKTFINEFFQVKCNSTQKTRQKLLAKYDFSLSHWKPDYIIQSSTIRKLPMISTSEKNLINQTEVTFIERLFHYPSLLVGYICVNVFGRRLMFPGSLQIIRHMTNRALLDGRTNLIVSHRAKRYILRTSDGNHIDTIFVDRRTIDNRQTLIITCEGNAGFYEIGCMMTPIEAGYSVLGWNRPGFGESSGYPGTLSEINSIDAVMRYAIEELHFSVNNIVVFAWSIGGYSACWTAVHYQDIRGLILDAVFDDVLPLAQRQMPSFVSKFVEKTIRYYLDLNNIQLLKLYNGPFYLIRRTYDEIMNFIPGNLATNRANEILFSILPYRYPFIYHNDETFTLLKQYVCSKKVHKQRLFHKYCSDIDDIQIQIERYQLENPIGSYPCKFGKNLSFNERQRFAIYLVDQYLIDFDSQHCTSLPQSYFYLPNRCV</sequence>